<comment type="subcellular location">
    <subcellularLocation>
        <location evidence="1">Nucleus</location>
    </subcellularLocation>
</comment>
<dbReference type="GO" id="GO:0006397">
    <property type="term" value="P:mRNA processing"/>
    <property type="evidence" value="ECO:0007669"/>
    <property type="project" value="UniProtKB-KW"/>
</dbReference>
<feature type="region of interest" description="Disordered" evidence="8">
    <location>
        <begin position="569"/>
        <end position="648"/>
    </location>
</feature>
<dbReference type="AlphaFoldDB" id="A0AAV5L373"/>
<dbReference type="PROSITE" id="PS50102">
    <property type="entry name" value="RRM"/>
    <property type="match status" value="1"/>
</dbReference>
<reference evidence="10 11" key="1">
    <citation type="journal article" date="2021" name="Commun. Biol.">
        <title>The genome of Shorea leprosula (Dipterocarpaceae) highlights the ecological relevance of drought in aseasonal tropical rainforests.</title>
        <authorList>
            <person name="Ng K.K.S."/>
            <person name="Kobayashi M.J."/>
            <person name="Fawcett J.A."/>
            <person name="Hatakeyama M."/>
            <person name="Paape T."/>
            <person name="Ng C.H."/>
            <person name="Ang C.C."/>
            <person name="Tnah L.H."/>
            <person name="Lee C.T."/>
            <person name="Nishiyama T."/>
            <person name="Sese J."/>
            <person name="O'Brien M.J."/>
            <person name="Copetti D."/>
            <person name="Mohd Noor M.I."/>
            <person name="Ong R.C."/>
            <person name="Putra M."/>
            <person name="Sireger I.Z."/>
            <person name="Indrioko S."/>
            <person name="Kosugi Y."/>
            <person name="Izuno A."/>
            <person name="Isagi Y."/>
            <person name="Lee S.L."/>
            <person name="Shimizu K.K."/>
        </authorList>
    </citation>
    <scope>NUCLEOTIDE SEQUENCE [LARGE SCALE GENOMIC DNA]</scope>
    <source>
        <strain evidence="10">214</strain>
    </source>
</reference>
<dbReference type="SUPFAM" id="SSF54928">
    <property type="entry name" value="RNA-binding domain, RBD"/>
    <property type="match status" value="1"/>
</dbReference>
<dbReference type="Pfam" id="PF05843">
    <property type="entry name" value="Suf"/>
    <property type="match status" value="1"/>
</dbReference>
<organism evidence="10 11">
    <name type="scientific">Rubroshorea leprosula</name>
    <dbReference type="NCBI Taxonomy" id="152421"/>
    <lineage>
        <taxon>Eukaryota</taxon>
        <taxon>Viridiplantae</taxon>
        <taxon>Streptophyta</taxon>
        <taxon>Embryophyta</taxon>
        <taxon>Tracheophyta</taxon>
        <taxon>Spermatophyta</taxon>
        <taxon>Magnoliopsida</taxon>
        <taxon>eudicotyledons</taxon>
        <taxon>Gunneridae</taxon>
        <taxon>Pentapetalae</taxon>
        <taxon>rosids</taxon>
        <taxon>malvids</taxon>
        <taxon>Malvales</taxon>
        <taxon>Dipterocarpaceae</taxon>
        <taxon>Rubroshorea</taxon>
    </lineage>
</organism>
<name>A0AAV5L373_9ROSI</name>
<dbReference type="InterPro" id="IPR003107">
    <property type="entry name" value="HAT"/>
</dbReference>
<dbReference type="GO" id="GO:0003723">
    <property type="term" value="F:RNA binding"/>
    <property type="evidence" value="ECO:0007669"/>
    <property type="project" value="UniProtKB-UniRule"/>
</dbReference>
<feature type="compositionally biased region" description="Polar residues" evidence="8">
    <location>
        <begin position="610"/>
        <end position="619"/>
    </location>
</feature>
<dbReference type="InterPro" id="IPR011990">
    <property type="entry name" value="TPR-like_helical_dom_sf"/>
</dbReference>
<feature type="compositionally biased region" description="Basic and acidic residues" evidence="8">
    <location>
        <begin position="620"/>
        <end position="644"/>
    </location>
</feature>
<evidence type="ECO:0000256" key="4">
    <source>
        <dbReference type="ARBA" id="ARBA00022884"/>
    </source>
</evidence>
<proteinExistence type="predicted"/>
<evidence type="ECO:0000256" key="3">
    <source>
        <dbReference type="ARBA" id="ARBA00022737"/>
    </source>
</evidence>
<evidence type="ECO:0000313" key="10">
    <source>
        <dbReference type="EMBL" id="GKV31604.1"/>
    </source>
</evidence>
<feature type="compositionally biased region" description="Basic and acidic residues" evidence="8">
    <location>
        <begin position="600"/>
        <end position="609"/>
    </location>
</feature>
<keyword evidence="6" id="KW-0539">Nucleus</keyword>
<feature type="region of interest" description="Disordered" evidence="8">
    <location>
        <begin position="731"/>
        <end position="836"/>
    </location>
</feature>
<comment type="caution">
    <text evidence="10">The sequence shown here is derived from an EMBL/GenBank/DDBJ whole genome shotgun (WGS) entry which is preliminary data.</text>
</comment>
<evidence type="ECO:0000259" key="9">
    <source>
        <dbReference type="PROSITE" id="PS50102"/>
    </source>
</evidence>
<evidence type="ECO:0000313" key="11">
    <source>
        <dbReference type="Proteomes" id="UP001054252"/>
    </source>
</evidence>
<dbReference type="InterPro" id="IPR008669">
    <property type="entry name" value="LSM_interact"/>
</dbReference>
<evidence type="ECO:0000256" key="7">
    <source>
        <dbReference type="PROSITE-ProRule" id="PRU00176"/>
    </source>
</evidence>
<dbReference type="Gene3D" id="1.25.40.10">
    <property type="entry name" value="Tetratricopeptide repeat domain"/>
    <property type="match status" value="2"/>
</dbReference>
<gene>
    <name evidence="10" type="ORF">SLEP1_g40281</name>
</gene>
<dbReference type="InterPro" id="IPR000504">
    <property type="entry name" value="RRM_dom"/>
</dbReference>
<dbReference type="EMBL" id="BPVZ01000092">
    <property type="protein sequence ID" value="GKV31604.1"/>
    <property type="molecule type" value="Genomic_DNA"/>
</dbReference>
<dbReference type="PANTHER" id="PTHR17204:SF25">
    <property type="entry name" value="RRM DOMAIN-CONTAINING PROTEIN"/>
    <property type="match status" value="1"/>
</dbReference>
<evidence type="ECO:0000256" key="1">
    <source>
        <dbReference type="ARBA" id="ARBA00004123"/>
    </source>
</evidence>
<dbReference type="InterPro" id="IPR035979">
    <property type="entry name" value="RBD_domain_sf"/>
</dbReference>
<feature type="compositionally biased region" description="Basic residues" evidence="8">
    <location>
        <begin position="577"/>
        <end position="586"/>
    </location>
</feature>
<keyword evidence="2" id="KW-0507">mRNA processing</keyword>
<keyword evidence="11" id="KW-1185">Reference proteome</keyword>
<dbReference type="SUPFAM" id="SSF48452">
    <property type="entry name" value="TPR-like"/>
    <property type="match status" value="1"/>
</dbReference>
<keyword evidence="4 7" id="KW-0694">RNA-binding</keyword>
<dbReference type="SMART" id="SM00386">
    <property type="entry name" value="HAT"/>
    <property type="match status" value="7"/>
</dbReference>
<dbReference type="InterPro" id="IPR008847">
    <property type="entry name" value="Suf"/>
</dbReference>
<dbReference type="Proteomes" id="UP001054252">
    <property type="component" value="Unassembled WGS sequence"/>
</dbReference>
<feature type="compositionally biased region" description="Basic and acidic residues" evidence="8">
    <location>
        <begin position="814"/>
        <end position="836"/>
    </location>
</feature>
<keyword evidence="3" id="KW-0677">Repeat</keyword>
<feature type="compositionally biased region" description="Acidic residues" evidence="8">
    <location>
        <begin position="29"/>
        <end position="40"/>
    </location>
</feature>
<accession>A0AAV5L373</accession>
<evidence type="ECO:0000256" key="8">
    <source>
        <dbReference type="SAM" id="MobiDB-lite"/>
    </source>
</evidence>
<dbReference type="Pfam" id="PF05391">
    <property type="entry name" value="Lsm_interact"/>
    <property type="match status" value="1"/>
</dbReference>
<dbReference type="GO" id="GO:0008380">
    <property type="term" value="P:RNA splicing"/>
    <property type="evidence" value="ECO:0007669"/>
    <property type="project" value="UniProtKB-KW"/>
</dbReference>
<evidence type="ECO:0000256" key="5">
    <source>
        <dbReference type="ARBA" id="ARBA00023187"/>
    </source>
</evidence>
<feature type="domain" description="RRM" evidence="9">
    <location>
        <begin position="658"/>
        <end position="735"/>
    </location>
</feature>
<evidence type="ECO:0000256" key="6">
    <source>
        <dbReference type="ARBA" id="ARBA00023242"/>
    </source>
</evidence>
<feature type="region of interest" description="Disordered" evidence="8">
    <location>
        <begin position="1"/>
        <end position="44"/>
    </location>
</feature>
<sequence length="836" mass="95387">MEGEESEPIPVSPQHIADVEMATAHTVSDSDDSDSSDSDNEAQQTVELQNLQSQLSTNPSNYDTHIRYIKLLRTMGELDKLRQARETMSALFPLSPEMWQEWAKDEASHSSGPVIPAVIENLYERGTSDYLSVSLWCDYLNFVREHDPSVRDYSPNGISKARHLFERAITAAGLHVTQGNKIWDAYREFEHSIFNAIDQTDIQAKEKQAQCIRRIYHRQLSVPLASLKSTLIAYKAWEVEQGNILDAESDDVDGISSQVALAYKKALEMYNARAHLEEEIARQDSVESEKFQHFMSYLKFEQSSGDPARVQILYERAITEFPVSSDLWLDYTRYVDKTLKVGSVVRDVYSRATRNCPWIEELWVQYLLSLERGHASEKDISDVYEKSLQCTFSTFEGYLDLFLTRIDGLRRRISLAKEGDALSFSLIKETFQRASEYLSPHMNHTDGFLHLYSYWARLELKLGKDLGAARGVWENLLKICSMFEAWQGYITMEIELGQINEARSLYKRCYSKSFSGTGSEDICQAWLRFEREFGTLDDFDRAVQKVSPRLEQLKLFRLQQESISLTATADQREHSFKKTAREKRKSGSNATDEQSPAKRQKNDPRDPKKLNQNSNSQEQNKTEINEGDETKDKVDQPENEKQIKDSSAAKNKVYTDQCTAFISNLPLKANDEDIHQFFSDVGGVSSIRILHDKFTGKSRGLAYVDFIDDDHLARAVAKNKHMLLEKRLSIARSNPKQKKESNASIAPGEHVGFRKQTRVDGGSASKEDVESSKEGGVSHSAGRRRGENIQLKGKNTFAVPRNVRALGWTANKPRTVEEGDEKPKSNDEFRKMFLKK</sequence>
<dbReference type="GO" id="GO:0005634">
    <property type="term" value="C:nucleus"/>
    <property type="evidence" value="ECO:0007669"/>
    <property type="project" value="UniProtKB-SubCell"/>
</dbReference>
<dbReference type="SMART" id="SM00360">
    <property type="entry name" value="RRM"/>
    <property type="match status" value="1"/>
</dbReference>
<dbReference type="Gene3D" id="3.30.70.330">
    <property type="match status" value="1"/>
</dbReference>
<dbReference type="PANTHER" id="PTHR17204">
    <property type="entry name" value="PRE-MRNA PROCESSING PROTEIN PRP39-RELATED"/>
    <property type="match status" value="1"/>
</dbReference>
<evidence type="ECO:0000256" key="2">
    <source>
        <dbReference type="ARBA" id="ARBA00022664"/>
    </source>
</evidence>
<dbReference type="Pfam" id="PF00076">
    <property type="entry name" value="RRM_1"/>
    <property type="match status" value="1"/>
</dbReference>
<keyword evidence="5" id="KW-0508">mRNA splicing</keyword>
<dbReference type="InterPro" id="IPR012677">
    <property type="entry name" value="Nucleotide-bd_a/b_plait_sf"/>
</dbReference>
<protein>
    <recommendedName>
        <fullName evidence="9">RRM domain-containing protein</fullName>
    </recommendedName>
</protein>